<dbReference type="Gene3D" id="1.10.510.10">
    <property type="entry name" value="Transferase(Phosphotransferase) domain 1"/>
    <property type="match status" value="1"/>
</dbReference>
<proteinExistence type="predicted"/>
<dbReference type="Proteomes" id="UP000011087">
    <property type="component" value="Unassembled WGS sequence"/>
</dbReference>
<dbReference type="EMBL" id="JH992977">
    <property type="protein sequence ID" value="EKX50879.1"/>
    <property type="molecule type" value="Genomic_DNA"/>
</dbReference>
<dbReference type="PaxDb" id="55529-EKX50879"/>
<evidence type="ECO:0000259" key="1">
    <source>
        <dbReference type="PROSITE" id="PS50011"/>
    </source>
</evidence>
<dbReference type="GO" id="GO:0004674">
    <property type="term" value="F:protein serine/threonine kinase activity"/>
    <property type="evidence" value="ECO:0007669"/>
    <property type="project" value="TreeGrafter"/>
</dbReference>
<dbReference type="InterPro" id="IPR001245">
    <property type="entry name" value="Ser-Thr/Tyr_kinase_cat_dom"/>
</dbReference>
<dbReference type="Gene3D" id="3.30.200.20">
    <property type="entry name" value="Phosphorylase Kinase, domain 1"/>
    <property type="match status" value="1"/>
</dbReference>
<dbReference type="Pfam" id="PF07714">
    <property type="entry name" value="PK_Tyr_Ser-Thr"/>
    <property type="match status" value="1"/>
</dbReference>
<dbReference type="OMA" id="CMDKESA"/>
<organism evidence="2">
    <name type="scientific">Guillardia theta (strain CCMP2712)</name>
    <name type="common">Cryptophyte</name>
    <dbReference type="NCBI Taxonomy" id="905079"/>
    <lineage>
        <taxon>Eukaryota</taxon>
        <taxon>Cryptophyceae</taxon>
        <taxon>Pyrenomonadales</taxon>
        <taxon>Geminigeraceae</taxon>
        <taxon>Guillardia</taxon>
    </lineage>
</organism>
<dbReference type="STRING" id="905079.L1JRH2"/>
<dbReference type="InterPro" id="IPR051681">
    <property type="entry name" value="Ser/Thr_Kinases-Pseudokinases"/>
</dbReference>
<dbReference type="KEGG" id="gtt:GUITHDRAFT_134974"/>
<feature type="domain" description="Protein kinase" evidence="1">
    <location>
        <begin position="114"/>
        <end position="377"/>
    </location>
</feature>
<dbReference type="SUPFAM" id="SSF56112">
    <property type="entry name" value="Protein kinase-like (PK-like)"/>
    <property type="match status" value="1"/>
</dbReference>
<reference evidence="3" key="3">
    <citation type="submission" date="2015-06" db="UniProtKB">
        <authorList>
            <consortium name="EnsemblProtists"/>
        </authorList>
    </citation>
    <scope>IDENTIFICATION</scope>
</reference>
<reference evidence="2 4" key="1">
    <citation type="journal article" date="2012" name="Nature">
        <title>Algal genomes reveal evolutionary mosaicism and the fate of nucleomorphs.</title>
        <authorList>
            <consortium name="DOE Joint Genome Institute"/>
            <person name="Curtis B.A."/>
            <person name="Tanifuji G."/>
            <person name="Burki F."/>
            <person name="Gruber A."/>
            <person name="Irimia M."/>
            <person name="Maruyama S."/>
            <person name="Arias M.C."/>
            <person name="Ball S.G."/>
            <person name="Gile G.H."/>
            <person name="Hirakawa Y."/>
            <person name="Hopkins J.F."/>
            <person name="Kuo A."/>
            <person name="Rensing S.A."/>
            <person name="Schmutz J."/>
            <person name="Symeonidi A."/>
            <person name="Elias M."/>
            <person name="Eveleigh R.J."/>
            <person name="Herman E.K."/>
            <person name="Klute M.J."/>
            <person name="Nakayama T."/>
            <person name="Obornik M."/>
            <person name="Reyes-Prieto A."/>
            <person name="Armbrust E.V."/>
            <person name="Aves S.J."/>
            <person name="Beiko R.G."/>
            <person name="Coutinho P."/>
            <person name="Dacks J.B."/>
            <person name="Durnford D.G."/>
            <person name="Fast N.M."/>
            <person name="Green B.R."/>
            <person name="Grisdale C.J."/>
            <person name="Hempel F."/>
            <person name="Henrissat B."/>
            <person name="Hoppner M.P."/>
            <person name="Ishida K."/>
            <person name="Kim E."/>
            <person name="Koreny L."/>
            <person name="Kroth P.G."/>
            <person name="Liu Y."/>
            <person name="Malik S.B."/>
            <person name="Maier U.G."/>
            <person name="McRose D."/>
            <person name="Mock T."/>
            <person name="Neilson J.A."/>
            <person name="Onodera N.T."/>
            <person name="Poole A.M."/>
            <person name="Pritham E.J."/>
            <person name="Richards T.A."/>
            <person name="Rocap G."/>
            <person name="Roy S.W."/>
            <person name="Sarai C."/>
            <person name="Schaack S."/>
            <person name="Shirato S."/>
            <person name="Slamovits C.H."/>
            <person name="Spencer D.F."/>
            <person name="Suzuki S."/>
            <person name="Worden A.Z."/>
            <person name="Zauner S."/>
            <person name="Barry K."/>
            <person name="Bell C."/>
            <person name="Bharti A.K."/>
            <person name="Crow J.A."/>
            <person name="Grimwood J."/>
            <person name="Kramer R."/>
            <person name="Lindquist E."/>
            <person name="Lucas S."/>
            <person name="Salamov A."/>
            <person name="McFadden G.I."/>
            <person name="Lane C.E."/>
            <person name="Keeling P.J."/>
            <person name="Gray M.W."/>
            <person name="Grigoriev I.V."/>
            <person name="Archibald J.M."/>
        </authorList>
    </citation>
    <scope>NUCLEOTIDE SEQUENCE</scope>
    <source>
        <strain evidence="2 4">CCMP2712</strain>
    </source>
</reference>
<name>L1JRH2_GUITC</name>
<dbReference type="PROSITE" id="PS50011">
    <property type="entry name" value="PROTEIN_KINASE_DOM"/>
    <property type="match status" value="1"/>
</dbReference>
<dbReference type="GO" id="GO:0005524">
    <property type="term" value="F:ATP binding"/>
    <property type="evidence" value="ECO:0007669"/>
    <property type="project" value="InterPro"/>
</dbReference>
<evidence type="ECO:0000313" key="3">
    <source>
        <dbReference type="EnsemblProtists" id="EKX50879"/>
    </source>
</evidence>
<sequence>MPISWEQAQAESYLQGAHGFPNPGISHHPMSMMMPSPHLHAGMAHGMHMVPISVQQTMIPPIPYDENLVNSMGGSAREVANSWAIRDGFNQQQLFEFDKLMNLVVSTYIEKDRVESSRAIDQGSFAKVYSATYDGCPVAVKIIATPGQTHNIKAKMRELLLELSILVRVRHPNVVTFWGTTAHFPRGHGEAEPFISLVFELCEKGSLEKVLFESPQKLSVEKKMDIALQVAYGLSYLHTSRAHDKRSIIHRDINTRNILITNDWTAKICDFGCARVVYEGNRLTTTTISGSPAYMAPEQLLGEDLTEAVDVWAYATVLWEMMNERKPWGGPLHGDMEGLKEPAERPTMNQVINLLQTAFDQLQSGIGKVEDSIAFSY</sequence>
<evidence type="ECO:0000313" key="4">
    <source>
        <dbReference type="Proteomes" id="UP000011087"/>
    </source>
</evidence>
<dbReference type="HOGENOM" id="CLU_734550_0_0_1"/>
<dbReference type="InterPro" id="IPR000719">
    <property type="entry name" value="Prot_kinase_dom"/>
</dbReference>
<gene>
    <name evidence="2" type="ORF">GUITHDRAFT_134974</name>
</gene>
<dbReference type="RefSeq" id="XP_005837859.1">
    <property type="nucleotide sequence ID" value="XM_005837802.1"/>
</dbReference>
<keyword evidence="4" id="KW-1185">Reference proteome</keyword>
<dbReference type="EnsemblProtists" id="EKX50879">
    <property type="protein sequence ID" value="EKX50879"/>
    <property type="gene ID" value="GUITHDRAFT_134974"/>
</dbReference>
<accession>L1JRH2</accession>
<reference evidence="4" key="2">
    <citation type="submission" date="2012-11" db="EMBL/GenBank/DDBJ databases">
        <authorList>
            <person name="Kuo A."/>
            <person name="Curtis B.A."/>
            <person name="Tanifuji G."/>
            <person name="Burki F."/>
            <person name="Gruber A."/>
            <person name="Irimia M."/>
            <person name="Maruyama S."/>
            <person name="Arias M.C."/>
            <person name="Ball S.G."/>
            <person name="Gile G.H."/>
            <person name="Hirakawa Y."/>
            <person name="Hopkins J.F."/>
            <person name="Rensing S.A."/>
            <person name="Schmutz J."/>
            <person name="Symeonidi A."/>
            <person name="Elias M."/>
            <person name="Eveleigh R.J."/>
            <person name="Herman E.K."/>
            <person name="Klute M.J."/>
            <person name="Nakayama T."/>
            <person name="Obornik M."/>
            <person name="Reyes-Prieto A."/>
            <person name="Armbrust E.V."/>
            <person name="Aves S.J."/>
            <person name="Beiko R.G."/>
            <person name="Coutinho P."/>
            <person name="Dacks J.B."/>
            <person name="Durnford D.G."/>
            <person name="Fast N.M."/>
            <person name="Green B.R."/>
            <person name="Grisdale C."/>
            <person name="Hempe F."/>
            <person name="Henrissat B."/>
            <person name="Hoppner M.P."/>
            <person name="Ishida K.-I."/>
            <person name="Kim E."/>
            <person name="Koreny L."/>
            <person name="Kroth P.G."/>
            <person name="Liu Y."/>
            <person name="Malik S.-B."/>
            <person name="Maier U.G."/>
            <person name="McRose D."/>
            <person name="Mock T."/>
            <person name="Neilson J.A."/>
            <person name="Onodera N.T."/>
            <person name="Poole A.M."/>
            <person name="Pritham E.J."/>
            <person name="Richards T.A."/>
            <person name="Rocap G."/>
            <person name="Roy S.W."/>
            <person name="Sarai C."/>
            <person name="Schaack S."/>
            <person name="Shirato S."/>
            <person name="Slamovits C.H."/>
            <person name="Spencer D.F."/>
            <person name="Suzuki S."/>
            <person name="Worden A.Z."/>
            <person name="Zauner S."/>
            <person name="Barry K."/>
            <person name="Bell C."/>
            <person name="Bharti A.K."/>
            <person name="Crow J.A."/>
            <person name="Grimwood J."/>
            <person name="Kramer R."/>
            <person name="Lindquist E."/>
            <person name="Lucas S."/>
            <person name="Salamov A."/>
            <person name="McFadden G.I."/>
            <person name="Lane C.E."/>
            <person name="Keeling P.J."/>
            <person name="Gray M.W."/>
            <person name="Grigoriev I.V."/>
            <person name="Archibald J.M."/>
        </authorList>
    </citation>
    <scope>NUCLEOTIDE SEQUENCE</scope>
    <source>
        <strain evidence="4">CCMP2712</strain>
    </source>
</reference>
<dbReference type="PANTHER" id="PTHR44329">
    <property type="entry name" value="SERINE/THREONINE-PROTEIN KINASE TNNI3K-RELATED"/>
    <property type="match status" value="1"/>
</dbReference>
<dbReference type="InterPro" id="IPR011009">
    <property type="entry name" value="Kinase-like_dom_sf"/>
</dbReference>
<dbReference type="OrthoDB" id="346907at2759"/>
<evidence type="ECO:0000313" key="2">
    <source>
        <dbReference type="EMBL" id="EKX50879.1"/>
    </source>
</evidence>
<dbReference type="eggNOG" id="KOG0192">
    <property type="taxonomic scope" value="Eukaryota"/>
</dbReference>
<dbReference type="GeneID" id="17307405"/>
<protein>
    <recommendedName>
        <fullName evidence="1">Protein kinase domain-containing protein</fullName>
    </recommendedName>
</protein>
<dbReference type="AlphaFoldDB" id="L1JRH2"/>